<dbReference type="AlphaFoldDB" id="A0A6C0E3I6"/>
<dbReference type="EMBL" id="MN739733">
    <property type="protein sequence ID" value="QHT23604.1"/>
    <property type="molecule type" value="Genomic_DNA"/>
</dbReference>
<sequence>MNVKPVKPDKMRTVTRYIPSIRETILFKIGRNAKNNIEIIEESHPEDIWFHVGEESSCHVIAVMNLEHYNNVCNGVTDPEKLCLRYNFIPEQLTKKQFMHIVKQGAVLCKEYSKCKSKKNVEIIYTNVENVAPTNIVGSVIACKTKNIVI</sequence>
<reference evidence="3" key="1">
    <citation type="journal article" date="2020" name="Nature">
        <title>Giant virus diversity and host interactions through global metagenomics.</title>
        <authorList>
            <person name="Schulz F."/>
            <person name="Roux S."/>
            <person name="Paez-Espino D."/>
            <person name="Jungbluth S."/>
            <person name="Walsh D.A."/>
            <person name="Denef V.J."/>
            <person name="McMahon K.D."/>
            <person name="Konstantinidis K.T."/>
            <person name="Eloe-Fadrosh E.A."/>
            <person name="Kyrpides N.C."/>
            <person name="Woyke T."/>
        </authorList>
    </citation>
    <scope>NUCLEOTIDE SEQUENCE</scope>
    <source>
        <strain evidence="3">GVMAG-M-3300023179-116</strain>
    </source>
</reference>
<dbReference type="InterPro" id="IPR008532">
    <property type="entry name" value="NFACT_RNA-bd"/>
</dbReference>
<dbReference type="PANTHER" id="PTHR13049:SF2">
    <property type="entry name" value="COILED-COIL DOMAIN-CONTAINING PROTEIN 25"/>
    <property type="match status" value="1"/>
</dbReference>
<protein>
    <recommendedName>
        <fullName evidence="2">NFACT RNA-binding domain-containing protein</fullName>
    </recommendedName>
</protein>
<comment type="similarity">
    <text evidence="1">Belongs to the CCDC25 family.</text>
</comment>
<dbReference type="PANTHER" id="PTHR13049">
    <property type="entry name" value="DUF814-RELATED"/>
    <property type="match status" value="1"/>
</dbReference>
<organism evidence="3">
    <name type="scientific">viral metagenome</name>
    <dbReference type="NCBI Taxonomy" id="1070528"/>
    <lineage>
        <taxon>unclassified sequences</taxon>
        <taxon>metagenomes</taxon>
        <taxon>organismal metagenomes</taxon>
    </lineage>
</organism>
<evidence type="ECO:0000256" key="1">
    <source>
        <dbReference type="ARBA" id="ARBA00008998"/>
    </source>
</evidence>
<evidence type="ECO:0000259" key="2">
    <source>
        <dbReference type="Pfam" id="PF05670"/>
    </source>
</evidence>
<evidence type="ECO:0000313" key="3">
    <source>
        <dbReference type="EMBL" id="QHT23604.1"/>
    </source>
</evidence>
<feature type="domain" description="NFACT RNA-binding" evidence="2">
    <location>
        <begin position="25"/>
        <end position="140"/>
    </location>
</feature>
<dbReference type="Pfam" id="PF05670">
    <property type="entry name" value="NFACT-R_1"/>
    <property type="match status" value="1"/>
</dbReference>
<proteinExistence type="inferred from homology"/>
<name>A0A6C0E3I6_9ZZZZ</name>
<dbReference type="InterPro" id="IPR039730">
    <property type="entry name" value="Jlp2/Ccd25"/>
</dbReference>
<accession>A0A6C0E3I6</accession>